<name>A0ABM8YMY3_9BACI</name>
<keyword evidence="1" id="KW-1133">Transmembrane helix</keyword>
<keyword evidence="1" id="KW-0472">Membrane</keyword>
<feature type="transmembrane region" description="Helical" evidence="1">
    <location>
        <begin position="27"/>
        <end position="45"/>
    </location>
</feature>
<organism evidence="2 3">
    <name type="scientific">Sutcliffiella rhizosphaerae</name>
    <dbReference type="NCBI Taxonomy" id="2880967"/>
    <lineage>
        <taxon>Bacteria</taxon>
        <taxon>Bacillati</taxon>
        <taxon>Bacillota</taxon>
        <taxon>Bacilli</taxon>
        <taxon>Bacillales</taxon>
        <taxon>Bacillaceae</taxon>
        <taxon>Sutcliffiella</taxon>
    </lineage>
</organism>
<comment type="caution">
    <text evidence="2">The sequence shown here is derived from an EMBL/GenBank/DDBJ whole genome shotgun (WGS) entry which is preliminary data.</text>
</comment>
<protein>
    <submittedName>
        <fullName evidence="2">Uncharacterized protein</fullName>
    </submittedName>
</protein>
<keyword evidence="3" id="KW-1185">Reference proteome</keyword>
<sequence>MLDGIILTLVIVCATIFISHVSKEATIYILLIGFSISNVYMLNMIRKSRKND</sequence>
<reference evidence="2 3" key="1">
    <citation type="submission" date="2021-10" db="EMBL/GenBank/DDBJ databases">
        <authorList>
            <person name="Criscuolo A."/>
        </authorList>
    </citation>
    <scope>NUCLEOTIDE SEQUENCE [LARGE SCALE GENOMIC DNA]</scope>
    <source>
        <strain evidence="3">CIP 111883</strain>
    </source>
</reference>
<dbReference type="Proteomes" id="UP000789833">
    <property type="component" value="Unassembled WGS sequence"/>
</dbReference>
<dbReference type="RefSeq" id="WP_230501149.1">
    <property type="nucleotide sequence ID" value="NZ_CAKJTJ010000009.1"/>
</dbReference>
<keyword evidence="1" id="KW-0812">Transmembrane</keyword>
<evidence type="ECO:0000313" key="2">
    <source>
        <dbReference type="EMBL" id="CAG9621249.1"/>
    </source>
</evidence>
<proteinExistence type="predicted"/>
<gene>
    <name evidence="2" type="ORF">BACCIP111883_02021</name>
</gene>
<evidence type="ECO:0000256" key="1">
    <source>
        <dbReference type="SAM" id="Phobius"/>
    </source>
</evidence>
<feature type="transmembrane region" description="Helical" evidence="1">
    <location>
        <begin position="5"/>
        <end position="21"/>
    </location>
</feature>
<evidence type="ECO:0000313" key="3">
    <source>
        <dbReference type="Proteomes" id="UP000789833"/>
    </source>
</evidence>
<accession>A0ABM8YMY3</accession>
<dbReference type="EMBL" id="CAKJTJ010000009">
    <property type="protein sequence ID" value="CAG9621249.1"/>
    <property type="molecule type" value="Genomic_DNA"/>
</dbReference>